<evidence type="ECO:0000259" key="2">
    <source>
        <dbReference type="Pfam" id="PF01551"/>
    </source>
</evidence>
<gene>
    <name evidence="3" type="primary">envC</name>
    <name evidence="3" type="ORF">N508_001001</name>
</gene>
<evidence type="ECO:0000256" key="1">
    <source>
        <dbReference type="ARBA" id="ARBA00022729"/>
    </source>
</evidence>
<evidence type="ECO:0000313" key="3">
    <source>
        <dbReference type="EMBL" id="USF23928.1"/>
    </source>
</evidence>
<evidence type="ECO:0000313" key="4">
    <source>
        <dbReference type="Proteomes" id="UP000017429"/>
    </source>
</evidence>
<dbReference type="KEGG" id="msch:N508_001001"/>
<reference evidence="3" key="2">
    <citation type="submission" date="2022-05" db="EMBL/GenBank/DDBJ databases">
        <authorList>
            <person name="Proctor A.L."/>
            <person name="Phillips G.J."/>
            <person name="Wannemuehler M.J."/>
        </authorList>
    </citation>
    <scope>NUCLEOTIDE SEQUENCE</scope>
    <source>
        <strain evidence="3">ASF457</strain>
    </source>
</reference>
<proteinExistence type="predicted"/>
<dbReference type="AlphaFoldDB" id="V2RMB1"/>
<dbReference type="Gene3D" id="2.70.70.10">
    <property type="entry name" value="Glucose Permease (Domain IIA)"/>
    <property type="match status" value="1"/>
</dbReference>
<accession>V2RMB1</accession>
<dbReference type="InterPro" id="IPR011055">
    <property type="entry name" value="Dup_hybrid_motif"/>
</dbReference>
<feature type="domain" description="M23ase beta-sheet core" evidence="2">
    <location>
        <begin position="304"/>
        <end position="398"/>
    </location>
</feature>
<keyword evidence="3" id="KW-0378">Hydrolase</keyword>
<dbReference type="Gene3D" id="6.10.250.3150">
    <property type="match status" value="1"/>
</dbReference>
<dbReference type="CDD" id="cd12797">
    <property type="entry name" value="M23_peptidase"/>
    <property type="match status" value="1"/>
</dbReference>
<dbReference type="InterPro" id="IPR050570">
    <property type="entry name" value="Cell_wall_metabolism_enzyme"/>
</dbReference>
<sequence length="405" mass="45974">MKIKFILTGLLLLFYTVCVYAQTASLEEINRNIRSEEAELKKLQSEKMSITKQISVLSSKISNYHILISELNKEKKRCESNINSIRSSIIKVSKEIDENKKDIAKSNMYVIDNMGYSDIKIITTSEKPQDTVKILEILGKAGVNLRLKIDKLNEDVKTLKNLKVEEEARVLELASLEESRNSAVKELQSEKKRYNSMMTMIKHDEAGRKEYIELLKFQRKELDDQIQLQAEKDTNAESIYQQKNSANNNQGRIKTFGEDKPVMTAMADDSPFGRLVKKLPTPVNGKIIEQYGEHIVADAGIKIMHKGIKISPAGTTQVKAVADGMVVFADNVKNFNNLVIIDHGSSYYTVYGNMDTLLVETGKKIRQSDILGDIIVDPAVDNPYLYFELRKKEQALNPNLWFKKG</sequence>
<dbReference type="RefSeq" id="WP_023275298.1">
    <property type="nucleotide sequence ID" value="NZ_CP097562.1"/>
</dbReference>
<dbReference type="EMBL" id="CP097562">
    <property type="protein sequence ID" value="USF23928.1"/>
    <property type="molecule type" value="Genomic_DNA"/>
</dbReference>
<dbReference type="InterPro" id="IPR016047">
    <property type="entry name" value="M23ase_b-sheet_dom"/>
</dbReference>
<dbReference type="eggNOG" id="COG4942">
    <property type="taxonomic scope" value="Bacteria"/>
</dbReference>
<dbReference type="PANTHER" id="PTHR21666:SF289">
    <property type="entry name" value="L-ALA--D-GLU ENDOPEPTIDASE"/>
    <property type="match status" value="1"/>
</dbReference>
<reference evidence="3" key="1">
    <citation type="journal article" date="2014" name="Genome Announc.">
        <title>Draft genome sequences of the altered schaedler flora, a defined bacterial community from gnotobiotic mice.</title>
        <authorList>
            <person name="Wannemuehler M.J."/>
            <person name="Overstreet A.M."/>
            <person name="Ward D.V."/>
            <person name="Phillips G.J."/>
        </authorList>
    </citation>
    <scope>NUCLEOTIDE SEQUENCE</scope>
    <source>
        <strain evidence="3">ASF457</strain>
    </source>
</reference>
<dbReference type="Pfam" id="PF01551">
    <property type="entry name" value="Peptidase_M23"/>
    <property type="match status" value="1"/>
</dbReference>
<reference evidence="3" key="3">
    <citation type="submission" date="2022-06" db="EMBL/GenBank/DDBJ databases">
        <title>Resources to Facilitate Use of the Altered Schaedler Flora (ASF) Mouse Model to Study Microbiome Function.</title>
        <authorList>
            <person name="Proctor A."/>
            <person name="Parvinroo S."/>
            <person name="Richie T."/>
            <person name="Jia X."/>
            <person name="Lee S.T.M."/>
            <person name="Karp P.D."/>
            <person name="Paley S."/>
            <person name="Kostic A.D."/>
            <person name="Pierre J.F."/>
            <person name="Wannemuehler M.J."/>
            <person name="Phillips G.J."/>
        </authorList>
    </citation>
    <scope>NUCLEOTIDE SEQUENCE</scope>
    <source>
        <strain evidence="3">ASF457</strain>
    </source>
</reference>
<dbReference type="GO" id="GO:0004222">
    <property type="term" value="F:metalloendopeptidase activity"/>
    <property type="evidence" value="ECO:0007669"/>
    <property type="project" value="TreeGrafter"/>
</dbReference>
<name>V2RMB1_9BACT</name>
<dbReference type="OrthoDB" id="9784703at2"/>
<keyword evidence="1" id="KW-0732">Signal</keyword>
<dbReference type="SUPFAM" id="SSF51261">
    <property type="entry name" value="Duplicated hybrid motif"/>
    <property type="match status" value="1"/>
</dbReference>
<organism evidence="3 4">
    <name type="scientific">Mucispirillum schaedleri ASF457</name>
    <dbReference type="NCBI Taxonomy" id="1379858"/>
    <lineage>
        <taxon>Bacteria</taxon>
        <taxon>Pseudomonadati</taxon>
        <taxon>Deferribacterota</taxon>
        <taxon>Deferribacteres</taxon>
        <taxon>Deferribacterales</taxon>
        <taxon>Mucispirillaceae</taxon>
        <taxon>Mucispirillum</taxon>
    </lineage>
</organism>
<protein>
    <submittedName>
        <fullName evidence="3">Murein hydrolase activator EnvC</fullName>
    </submittedName>
</protein>
<dbReference type="Proteomes" id="UP000017429">
    <property type="component" value="Chromosome"/>
</dbReference>
<keyword evidence="4" id="KW-1185">Reference proteome</keyword>
<dbReference type="PANTHER" id="PTHR21666">
    <property type="entry name" value="PEPTIDASE-RELATED"/>
    <property type="match status" value="1"/>
</dbReference>